<dbReference type="OrthoDB" id="63113at2759"/>
<keyword evidence="6 7" id="KW-0472">Membrane</keyword>
<dbReference type="GO" id="GO:0005783">
    <property type="term" value="C:endoplasmic reticulum"/>
    <property type="evidence" value="ECO:0007669"/>
    <property type="project" value="UniProtKB-ARBA"/>
</dbReference>
<accession>C1FJQ0</accession>
<evidence type="ECO:0000256" key="1">
    <source>
        <dbReference type="ARBA" id="ARBA00002501"/>
    </source>
</evidence>
<keyword evidence="5 7" id="KW-1133">Transmembrane helix</keyword>
<dbReference type="OMA" id="DMETLGC"/>
<dbReference type="GeneID" id="8248010"/>
<evidence type="ECO:0000256" key="2">
    <source>
        <dbReference type="ARBA" id="ARBA00004141"/>
    </source>
</evidence>
<dbReference type="InterPro" id="IPR004895">
    <property type="entry name" value="Prenylated_rab_accept_PRA1"/>
</dbReference>
<dbReference type="GO" id="GO:0016192">
    <property type="term" value="P:vesicle-mediated transport"/>
    <property type="evidence" value="ECO:0007669"/>
    <property type="project" value="UniProtKB-ARBA"/>
</dbReference>
<dbReference type="FunCoup" id="C1FJQ0">
    <property type="interactions" value="1487"/>
</dbReference>
<evidence type="ECO:0000256" key="5">
    <source>
        <dbReference type="ARBA" id="ARBA00022989"/>
    </source>
</evidence>
<evidence type="ECO:0000256" key="3">
    <source>
        <dbReference type="ARBA" id="ARBA00006483"/>
    </source>
</evidence>
<feature type="transmembrane region" description="Helical" evidence="7">
    <location>
        <begin position="201"/>
        <end position="226"/>
    </location>
</feature>
<comment type="function">
    <text evidence="1 7">May be involved in both secretory and endocytic intracellular trafficking in the endosomal/prevacuolar compartments.</text>
</comment>
<dbReference type="STRING" id="296587.C1FJQ0"/>
<keyword evidence="7" id="KW-0813">Transport</keyword>
<organism evidence="8 9">
    <name type="scientific">Micromonas commoda (strain RCC299 / NOUM17 / CCMP2709)</name>
    <name type="common">Picoplanktonic green alga</name>
    <dbReference type="NCBI Taxonomy" id="296587"/>
    <lineage>
        <taxon>Eukaryota</taxon>
        <taxon>Viridiplantae</taxon>
        <taxon>Chlorophyta</taxon>
        <taxon>Mamiellophyceae</taxon>
        <taxon>Mamiellales</taxon>
        <taxon>Mamiellaceae</taxon>
        <taxon>Micromonas</taxon>
    </lineage>
</organism>
<protein>
    <recommendedName>
        <fullName evidence="7">PRA1 family protein</fullName>
    </recommendedName>
</protein>
<evidence type="ECO:0000256" key="4">
    <source>
        <dbReference type="ARBA" id="ARBA00022692"/>
    </source>
</evidence>
<evidence type="ECO:0000313" key="8">
    <source>
        <dbReference type="EMBL" id="ACO70382.1"/>
    </source>
</evidence>
<dbReference type="GO" id="GO:0005794">
    <property type="term" value="C:Golgi apparatus"/>
    <property type="evidence" value="ECO:0007669"/>
    <property type="project" value="TreeGrafter"/>
</dbReference>
<dbReference type="EMBL" id="CP001577">
    <property type="protein sequence ID" value="ACO70382.1"/>
    <property type="molecule type" value="Genomic_DNA"/>
</dbReference>
<evidence type="ECO:0000256" key="6">
    <source>
        <dbReference type="ARBA" id="ARBA00023136"/>
    </source>
</evidence>
<proteinExistence type="inferred from homology"/>
<keyword evidence="9" id="KW-1185">Reference proteome</keyword>
<dbReference type="InParanoid" id="C1FJQ0"/>
<evidence type="ECO:0000256" key="7">
    <source>
        <dbReference type="RuleBase" id="RU363107"/>
    </source>
</evidence>
<dbReference type="Pfam" id="PF03208">
    <property type="entry name" value="PRA1"/>
    <property type="match status" value="1"/>
</dbReference>
<sequence length="267" mass="29042">MRPVTRPGGGRSARRRRVRSCVWASEARGARVRCSRRLRRASRRGDGSRKSAHFFSASLAVFDADRPAPLPPTQVAAMTEVNTTTSSPLVGAIGKIKESAMHVFSQRKPMSEILDRTAYQRPASFSEATGRMSKNMNYFKINYVLFTAAVLAAFILYNPTSLIILSLVGAAWTYVYLIRTEPLKIGDRPVSEREKLLGMSGASLLAVFFMSSAGSIIFQAFGVALLCIGAHSAARVPDDLFIDDANSEGGFFSFLQPPRPGITGSVA</sequence>
<name>C1FJQ0_MICCC</name>
<feature type="transmembrane region" description="Helical" evidence="7">
    <location>
        <begin position="141"/>
        <end position="157"/>
    </location>
</feature>
<dbReference type="Proteomes" id="UP000002009">
    <property type="component" value="Chromosome 12"/>
</dbReference>
<gene>
    <name evidence="8" type="ORF">MICPUN_62908</name>
</gene>
<keyword evidence="4 7" id="KW-0812">Transmembrane</keyword>
<dbReference type="GO" id="GO:0016020">
    <property type="term" value="C:membrane"/>
    <property type="evidence" value="ECO:0007669"/>
    <property type="project" value="UniProtKB-SubCell"/>
</dbReference>
<dbReference type="PANTHER" id="PTHR19317:SF0">
    <property type="entry name" value="PRENYLATED RAB ACCEPTOR PROTEIN 1"/>
    <property type="match status" value="1"/>
</dbReference>
<dbReference type="eggNOG" id="KOG3142">
    <property type="taxonomic scope" value="Eukaryota"/>
</dbReference>
<comment type="similarity">
    <text evidence="3 7">Belongs to the PRA1 family.</text>
</comment>
<reference evidence="8 9" key="1">
    <citation type="journal article" date="2009" name="Science">
        <title>Green evolution and dynamic adaptations revealed by genomes of the marine picoeukaryotes Micromonas.</title>
        <authorList>
            <person name="Worden A.Z."/>
            <person name="Lee J.H."/>
            <person name="Mock T."/>
            <person name="Rouze P."/>
            <person name="Simmons M.P."/>
            <person name="Aerts A.L."/>
            <person name="Allen A.E."/>
            <person name="Cuvelier M.L."/>
            <person name="Derelle E."/>
            <person name="Everett M.V."/>
            <person name="Foulon E."/>
            <person name="Grimwood J."/>
            <person name="Gundlach H."/>
            <person name="Henrissat B."/>
            <person name="Napoli C."/>
            <person name="McDonald S.M."/>
            <person name="Parker M.S."/>
            <person name="Rombauts S."/>
            <person name="Salamov A."/>
            <person name="Von Dassow P."/>
            <person name="Badger J.H."/>
            <person name="Coutinho P.M."/>
            <person name="Demir E."/>
            <person name="Dubchak I."/>
            <person name="Gentemann C."/>
            <person name="Eikrem W."/>
            <person name="Gready J.E."/>
            <person name="John U."/>
            <person name="Lanier W."/>
            <person name="Lindquist E.A."/>
            <person name="Lucas S."/>
            <person name="Mayer K.F."/>
            <person name="Moreau H."/>
            <person name="Not F."/>
            <person name="Otillar R."/>
            <person name="Panaud O."/>
            <person name="Pangilinan J."/>
            <person name="Paulsen I."/>
            <person name="Piegu B."/>
            <person name="Poliakov A."/>
            <person name="Robbens S."/>
            <person name="Schmutz J."/>
            <person name="Toulza E."/>
            <person name="Wyss T."/>
            <person name="Zelensky A."/>
            <person name="Zhou K."/>
            <person name="Armbrust E.V."/>
            <person name="Bhattacharya D."/>
            <person name="Goodenough U.W."/>
            <person name="Van de Peer Y."/>
            <person name="Grigoriev I.V."/>
        </authorList>
    </citation>
    <scope>NUCLEOTIDE SEQUENCE [LARGE SCALE GENOMIC DNA]</scope>
    <source>
        <strain evidence="9">RCC299 / NOUM17</strain>
    </source>
</reference>
<dbReference type="PANTHER" id="PTHR19317">
    <property type="entry name" value="PRENYLATED RAB ACCEPTOR 1-RELATED"/>
    <property type="match status" value="1"/>
</dbReference>
<dbReference type="KEGG" id="mis:MICPUN_62908"/>
<comment type="subcellular location">
    <subcellularLocation>
        <location evidence="2 7">Membrane</location>
        <topology evidence="2 7">Multi-pass membrane protein</topology>
    </subcellularLocation>
</comment>
<evidence type="ECO:0000313" key="9">
    <source>
        <dbReference type="Proteomes" id="UP000002009"/>
    </source>
</evidence>
<dbReference type="AlphaFoldDB" id="C1FJQ0"/>
<dbReference type="RefSeq" id="XP_002509124.1">
    <property type="nucleotide sequence ID" value="XM_002509078.1"/>
</dbReference>